<dbReference type="RefSeq" id="XP_001583137.1">
    <property type="nucleotide sequence ID" value="XM_001583087.1"/>
</dbReference>
<dbReference type="InterPro" id="IPR011001">
    <property type="entry name" value="Saposin-like"/>
</dbReference>
<protein>
    <submittedName>
        <fullName evidence="1">Uncharacterized protein</fullName>
    </submittedName>
</protein>
<dbReference type="KEGG" id="tva:5467695"/>
<evidence type="ECO:0000313" key="2">
    <source>
        <dbReference type="Proteomes" id="UP000001542"/>
    </source>
</evidence>
<dbReference type="VEuPathDB" id="TrichDB:TVAG_093250"/>
<dbReference type="SUPFAM" id="SSF47862">
    <property type="entry name" value="Saposin"/>
    <property type="match status" value="1"/>
</dbReference>
<keyword evidence="2" id="KW-1185">Reference proteome</keyword>
<sequence>MDNRQICELYDRCLPIQRENEKIEKNDCNDCTDIIDTVRAYSWSATNFDFSFDIDQEIYKQRDSIDSLISRNFGTSSICKTLGYCRPNHSELESLALDNKTNTTARPVIYNKKGKRIKGPTRTPKPAKTPRNEVKVVDYESLYKNNKTFWGQCSAPIKQCSRGYNCSSYSGCAHLTICHAFGVGCVNVNCSKCKAVLNYMTGAGKDNFTISMMSTIWDDICTNTLRMEDMTCDMAKANDYQMIKNFFNFFATKMSSNTLCYTSKLCP</sequence>
<accession>A2DBE8</accession>
<dbReference type="InParanoid" id="A2DBE8"/>
<dbReference type="EMBL" id="DS113185">
    <property type="protein sequence ID" value="EAY22151.1"/>
    <property type="molecule type" value="Genomic_DNA"/>
</dbReference>
<reference evidence="1" key="2">
    <citation type="journal article" date="2007" name="Science">
        <title>Draft genome sequence of the sexually transmitted pathogen Trichomonas vaginalis.</title>
        <authorList>
            <person name="Carlton J.M."/>
            <person name="Hirt R.P."/>
            <person name="Silva J.C."/>
            <person name="Delcher A.L."/>
            <person name="Schatz M."/>
            <person name="Zhao Q."/>
            <person name="Wortman J.R."/>
            <person name="Bidwell S.L."/>
            <person name="Alsmark U.C.M."/>
            <person name="Besteiro S."/>
            <person name="Sicheritz-Ponten T."/>
            <person name="Noel C.J."/>
            <person name="Dacks J.B."/>
            <person name="Foster P.G."/>
            <person name="Simillion C."/>
            <person name="Van de Peer Y."/>
            <person name="Miranda-Saavedra D."/>
            <person name="Barton G.J."/>
            <person name="Westrop G.D."/>
            <person name="Mueller S."/>
            <person name="Dessi D."/>
            <person name="Fiori P.L."/>
            <person name="Ren Q."/>
            <person name="Paulsen I."/>
            <person name="Zhang H."/>
            <person name="Bastida-Corcuera F.D."/>
            <person name="Simoes-Barbosa A."/>
            <person name="Brown M.T."/>
            <person name="Hayes R.D."/>
            <person name="Mukherjee M."/>
            <person name="Okumura C.Y."/>
            <person name="Schneider R."/>
            <person name="Smith A.J."/>
            <person name="Vanacova S."/>
            <person name="Villalvazo M."/>
            <person name="Haas B.J."/>
            <person name="Pertea M."/>
            <person name="Feldblyum T.V."/>
            <person name="Utterback T.R."/>
            <person name="Shu C.L."/>
            <person name="Osoegawa K."/>
            <person name="de Jong P.J."/>
            <person name="Hrdy I."/>
            <person name="Horvathova L."/>
            <person name="Zubacova Z."/>
            <person name="Dolezal P."/>
            <person name="Malik S.B."/>
            <person name="Logsdon J.M. Jr."/>
            <person name="Henze K."/>
            <person name="Gupta A."/>
            <person name="Wang C.C."/>
            <person name="Dunne R.L."/>
            <person name="Upcroft J.A."/>
            <person name="Upcroft P."/>
            <person name="White O."/>
            <person name="Salzberg S.L."/>
            <person name="Tang P."/>
            <person name="Chiu C.-H."/>
            <person name="Lee Y.-S."/>
            <person name="Embley T.M."/>
            <person name="Coombs G.H."/>
            <person name="Mottram J.C."/>
            <person name="Tachezy J."/>
            <person name="Fraser-Liggett C.M."/>
            <person name="Johnson P.J."/>
        </authorList>
    </citation>
    <scope>NUCLEOTIDE SEQUENCE [LARGE SCALE GENOMIC DNA]</scope>
    <source>
        <strain evidence="1">G3</strain>
    </source>
</reference>
<reference evidence="1" key="1">
    <citation type="submission" date="2006-10" db="EMBL/GenBank/DDBJ databases">
        <authorList>
            <person name="Amadeo P."/>
            <person name="Zhao Q."/>
            <person name="Wortman J."/>
            <person name="Fraser-Liggett C."/>
            <person name="Carlton J."/>
        </authorList>
    </citation>
    <scope>NUCLEOTIDE SEQUENCE</scope>
    <source>
        <strain evidence="1">G3</strain>
    </source>
</reference>
<name>A2DBE8_TRIV3</name>
<dbReference type="Proteomes" id="UP000001542">
    <property type="component" value="Unassembled WGS sequence"/>
</dbReference>
<evidence type="ECO:0000313" key="1">
    <source>
        <dbReference type="EMBL" id="EAY22151.1"/>
    </source>
</evidence>
<gene>
    <name evidence="1" type="ORF">TVAG_093250</name>
</gene>
<proteinExistence type="predicted"/>
<organism evidence="1 2">
    <name type="scientific">Trichomonas vaginalis (strain ATCC PRA-98 / G3)</name>
    <dbReference type="NCBI Taxonomy" id="412133"/>
    <lineage>
        <taxon>Eukaryota</taxon>
        <taxon>Metamonada</taxon>
        <taxon>Parabasalia</taxon>
        <taxon>Trichomonadida</taxon>
        <taxon>Trichomonadidae</taxon>
        <taxon>Trichomonas</taxon>
    </lineage>
</organism>
<dbReference type="VEuPathDB" id="TrichDB:TVAGG3_0382810"/>
<dbReference type="AlphaFoldDB" id="A2DBE8"/>